<comment type="caution">
    <text evidence="1">The sequence shown here is derived from an EMBL/GenBank/DDBJ whole genome shotgun (WGS) entry which is preliminary data.</text>
</comment>
<dbReference type="AlphaFoldDB" id="A0A0W0RSL1"/>
<reference evidence="1 2" key="1">
    <citation type="submission" date="2015-11" db="EMBL/GenBank/DDBJ databases">
        <title>Genomic analysis of 38 Legionella species identifies large and diverse effector repertoires.</title>
        <authorList>
            <person name="Burstein D."/>
            <person name="Amaro F."/>
            <person name="Zusman T."/>
            <person name="Lifshitz Z."/>
            <person name="Cohen O."/>
            <person name="Gilbert J.A."/>
            <person name="Pupko T."/>
            <person name="Shuman H.A."/>
            <person name="Segal G."/>
        </authorList>
    </citation>
    <scope>NUCLEOTIDE SEQUENCE [LARGE SCALE GENOMIC DNA]</scope>
    <source>
        <strain evidence="1 2">WIGA</strain>
    </source>
</reference>
<gene>
    <name evidence="1" type="ORF">Lboz_1476</name>
</gene>
<dbReference type="OrthoDB" id="5465469at2"/>
<dbReference type="SUPFAM" id="SSF53448">
    <property type="entry name" value="Nucleotide-diphospho-sugar transferases"/>
    <property type="match status" value="1"/>
</dbReference>
<dbReference type="PATRIC" id="fig|447.4.peg.1578"/>
<dbReference type="InterPro" id="IPR029044">
    <property type="entry name" value="Nucleotide-diphossugar_trans"/>
</dbReference>
<proteinExistence type="predicted"/>
<dbReference type="Proteomes" id="UP000054695">
    <property type="component" value="Unassembled WGS sequence"/>
</dbReference>
<dbReference type="EMBL" id="LNXU01000017">
    <property type="protein sequence ID" value="KTC74036.1"/>
    <property type="molecule type" value="Genomic_DNA"/>
</dbReference>
<name>A0A0W0RSL1_LEGBO</name>
<dbReference type="STRING" id="447.Lboz_1476"/>
<organism evidence="1 2">
    <name type="scientific">Legionella bozemanae</name>
    <name type="common">Fluoribacter bozemanae</name>
    <dbReference type="NCBI Taxonomy" id="447"/>
    <lineage>
        <taxon>Bacteria</taxon>
        <taxon>Pseudomonadati</taxon>
        <taxon>Pseudomonadota</taxon>
        <taxon>Gammaproteobacteria</taxon>
        <taxon>Legionellales</taxon>
        <taxon>Legionellaceae</taxon>
        <taxon>Legionella</taxon>
    </lineage>
</organism>
<protein>
    <recommendedName>
        <fullName evidence="3">Glycosyltransferase</fullName>
    </recommendedName>
</protein>
<evidence type="ECO:0008006" key="3">
    <source>
        <dbReference type="Google" id="ProtNLM"/>
    </source>
</evidence>
<dbReference type="RefSeq" id="WP_058459136.1">
    <property type="nucleotide sequence ID" value="NZ_CAAAIY010000001.1"/>
</dbReference>
<accession>A0A0W0RSL1</accession>
<evidence type="ECO:0000313" key="1">
    <source>
        <dbReference type="EMBL" id="KTC74036.1"/>
    </source>
</evidence>
<sequence length="265" mass="30649">MISRFANYFHFLRCHIKKPPQISNTNIQKNVVVTMTTTPKRINKIWPTLNSIALQSQQPENILLWIPKQFKRFSNQSISQPPDFIKNYPNVLIQHIEQDYGPASKLLPCLQLFAGQDTKIIIIDDDRIYPPHFIHDLLKYEQADPAAALGIAGTVMHGAMRNEHAATKKMALVDVLLAYNGMLVKPTFFSEDIFHYPPNLPEAFFEDDVWVSGHLQKKNIRRVLIPSLPGWQSIILGNKRSMGLCMHENKDKNNFNRVFHYLFER</sequence>
<evidence type="ECO:0000313" key="2">
    <source>
        <dbReference type="Proteomes" id="UP000054695"/>
    </source>
</evidence>
<keyword evidence="2" id="KW-1185">Reference proteome</keyword>